<organism evidence="1">
    <name type="scientific">Ailuropoda melanoleuca</name>
    <name type="common">Giant panda</name>
    <dbReference type="NCBI Taxonomy" id="9646"/>
    <lineage>
        <taxon>Eukaryota</taxon>
        <taxon>Metazoa</taxon>
        <taxon>Chordata</taxon>
        <taxon>Craniata</taxon>
        <taxon>Vertebrata</taxon>
        <taxon>Euteleostomi</taxon>
        <taxon>Mammalia</taxon>
        <taxon>Eutheria</taxon>
        <taxon>Laurasiatheria</taxon>
        <taxon>Carnivora</taxon>
        <taxon>Caniformia</taxon>
        <taxon>Ursidae</taxon>
        <taxon>Ailuropoda</taxon>
    </lineage>
</organism>
<gene>
    <name evidence="1" type="ORF">PANDA_022395</name>
</gene>
<name>D2I8H7_AILME</name>
<evidence type="ECO:0000313" key="1">
    <source>
        <dbReference type="EMBL" id="EFB12875.1"/>
    </source>
</evidence>
<reference evidence="1" key="1">
    <citation type="journal article" date="2010" name="Nature">
        <title>The sequence and de novo assembly of the giant panda genome.</title>
        <authorList>
            <person name="Li R."/>
            <person name="Fan W."/>
            <person name="Tian G."/>
            <person name="Zhu H."/>
            <person name="He L."/>
            <person name="Cai J."/>
            <person name="Huang Q."/>
            <person name="Cai Q."/>
            <person name="Li B."/>
            <person name="Bai Y."/>
            <person name="Zhang Z."/>
            <person name="Zhang Y."/>
            <person name="Wang W."/>
            <person name="Li J."/>
            <person name="Wei F."/>
            <person name="Li H."/>
            <person name="Jian M."/>
            <person name="Li J."/>
            <person name="Zhang Z."/>
            <person name="Nielsen R."/>
            <person name="Li D."/>
            <person name="Gu W."/>
            <person name="Yang Z."/>
            <person name="Xuan Z."/>
            <person name="Ryder O.A."/>
            <person name="Leung F.C."/>
            <person name="Zhou Y."/>
            <person name="Cao J."/>
            <person name="Sun X."/>
            <person name="Fu Y."/>
            <person name="Fang X."/>
            <person name="Guo X."/>
            <person name="Wang B."/>
            <person name="Hou R."/>
            <person name="Shen F."/>
            <person name="Mu B."/>
            <person name="Ni P."/>
            <person name="Lin R."/>
            <person name="Qian W."/>
            <person name="Wang G."/>
            <person name="Yu C."/>
            <person name="Nie W."/>
            <person name="Wang J."/>
            <person name="Wu Z."/>
            <person name="Liang H."/>
            <person name="Min J."/>
            <person name="Wu Q."/>
            <person name="Cheng S."/>
            <person name="Ruan J."/>
            <person name="Wang M."/>
            <person name="Shi Z."/>
            <person name="Wen M."/>
            <person name="Liu B."/>
            <person name="Ren X."/>
            <person name="Zheng H."/>
            <person name="Dong D."/>
            <person name="Cook K."/>
            <person name="Shan G."/>
            <person name="Zhang H."/>
            <person name="Kosiol C."/>
            <person name="Xie X."/>
            <person name="Lu Z."/>
            <person name="Zheng H."/>
            <person name="Li Y."/>
            <person name="Steiner C.C."/>
            <person name="Lam T.T."/>
            <person name="Lin S."/>
            <person name="Zhang Q."/>
            <person name="Li G."/>
            <person name="Tian J."/>
            <person name="Gong T."/>
            <person name="Liu H."/>
            <person name="Zhang D."/>
            <person name="Fang L."/>
            <person name="Ye C."/>
            <person name="Zhang J."/>
            <person name="Hu W."/>
            <person name="Xu A."/>
            <person name="Ren Y."/>
            <person name="Zhang G."/>
            <person name="Bruford M.W."/>
            <person name="Li Q."/>
            <person name="Ma L."/>
            <person name="Guo Y."/>
            <person name="An N."/>
            <person name="Hu Y."/>
            <person name="Zheng Y."/>
            <person name="Shi Y."/>
            <person name="Li Z."/>
            <person name="Liu Q."/>
            <person name="Chen Y."/>
            <person name="Zhao J."/>
            <person name="Qu N."/>
            <person name="Zhao S."/>
            <person name="Tian F."/>
            <person name="Wang X."/>
            <person name="Wang H."/>
            <person name="Xu L."/>
            <person name="Liu X."/>
            <person name="Vinar T."/>
            <person name="Wang Y."/>
            <person name="Lam T.W."/>
            <person name="Yiu S.M."/>
            <person name="Liu S."/>
            <person name="Zhang H."/>
            <person name="Li D."/>
            <person name="Huang Y."/>
            <person name="Wang X."/>
            <person name="Yang G."/>
            <person name="Jiang Z."/>
            <person name="Wang J."/>
            <person name="Qin N."/>
            <person name="Li L."/>
            <person name="Li J."/>
            <person name="Bolund L."/>
            <person name="Kristiansen K."/>
            <person name="Wong G.K."/>
            <person name="Olson M."/>
            <person name="Zhang X."/>
            <person name="Li S."/>
            <person name="Yang H."/>
            <person name="Wang J."/>
            <person name="Wang J."/>
        </authorList>
    </citation>
    <scope>NUCLEOTIDE SEQUENCE [LARGE SCALE GENOMIC DNA]</scope>
</reference>
<sequence length="139" mass="15193">MTTCAWAGRATECASAADALLLPDDQFCHPRPVLCLRATDSSRSLHLALQNILSKVKHQAPRQDALTSVSVEMQLFRGNGHRPMASRLLLSSPPGGRLHEPSSSATYLRCSPLTLSVFIRSSPPNPLKKWNKSSVTVFE</sequence>
<dbReference type="InParanoid" id="D2I8H7"/>
<protein>
    <submittedName>
        <fullName evidence="1">Uncharacterized protein</fullName>
    </submittedName>
</protein>
<dbReference type="EMBL" id="GL196816">
    <property type="protein sequence ID" value="EFB12875.1"/>
    <property type="molecule type" value="Genomic_DNA"/>
</dbReference>
<proteinExistence type="predicted"/>
<accession>D2I8H7</accession>
<dbReference type="AlphaFoldDB" id="D2I8H7"/>